<comment type="similarity">
    <text evidence="1">Belongs to the mTERF family.</text>
</comment>
<evidence type="ECO:0000313" key="4">
    <source>
        <dbReference type="EMBL" id="MCI06969.1"/>
    </source>
</evidence>
<dbReference type="GO" id="GO:0006353">
    <property type="term" value="P:DNA-templated transcription termination"/>
    <property type="evidence" value="ECO:0007669"/>
    <property type="project" value="UniProtKB-KW"/>
</dbReference>
<proteinExistence type="inferred from homology"/>
<dbReference type="Pfam" id="PF02536">
    <property type="entry name" value="mTERF"/>
    <property type="match status" value="1"/>
</dbReference>
<keyword evidence="5" id="KW-1185">Reference proteome</keyword>
<dbReference type="SMART" id="SM00733">
    <property type="entry name" value="Mterf"/>
    <property type="match status" value="1"/>
</dbReference>
<evidence type="ECO:0000256" key="1">
    <source>
        <dbReference type="ARBA" id="ARBA00007692"/>
    </source>
</evidence>
<name>A0A392P6A5_9FABA</name>
<organism evidence="4 5">
    <name type="scientific">Trifolium medium</name>
    <dbReference type="NCBI Taxonomy" id="97028"/>
    <lineage>
        <taxon>Eukaryota</taxon>
        <taxon>Viridiplantae</taxon>
        <taxon>Streptophyta</taxon>
        <taxon>Embryophyta</taxon>
        <taxon>Tracheophyta</taxon>
        <taxon>Spermatophyta</taxon>
        <taxon>Magnoliopsida</taxon>
        <taxon>eudicotyledons</taxon>
        <taxon>Gunneridae</taxon>
        <taxon>Pentapetalae</taxon>
        <taxon>rosids</taxon>
        <taxon>fabids</taxon>
        <taxon>Fabales</taxon>
        <taxon>Fabaceae</taxon>
        <taxon>Papilionoideae</taxon>
        <taxon>50 kb inversion clade</taxon>
        <taxon>NPAAA clade</taxon>
        <taxon>Hologalegina</taxon>
        <taxon>IRL clade</taxon>
        <taxon>Trifolieae</taxon>
        <taxon>Trifolium</taxon>
    </lineage>
</organism>
<accession>A0A392P6A5</accession>
<evidence type="ECO:0000313" key="5">
    <source>
        <dbReference type="Proteomes" id="UP000265520"/>
    </source>
</evidence>
<feature type="non-terminal residue" evidence="4">
    <location>
        <position position="1"/>
    </location>
</feature>
<sequence>SSSSMLDGNGVFNLNFNYRDKILHIAALKGDKGKLAYLESLGFTLSSSMNVARYISSSAHNNTLPSLINKVTSIKQLLFLPTHSTHDDHYQFLIKNIRLIMCHLSISIDEDMQHTFSFFEKVQAKRGGLNILASQDAAFRCLIESFPRILLLSLNNHISPILDFLQNIGIPADHIPNIILAFPPILLWNVRLLQTRVLALNQVRQFFSFVFCIYRQ</sequence>
<dbReference type="InterPro" id="IPR038538">
    <property type="entry name" value="MTERF_sf"/>
</dbReference>
<dbReference type="GO" id="GO:0003676">
    <property type="term" value="F:nucleic acid binding"/>
    <property type="evidence" value="ECO:0007669"/>
    <property type="project" value="InterPro"/>
</dbReference>
<keyword evidence="2" id="KW-0806">Transcription termination</keyword>
<dbReference type="EMBL" id="LXQA010063706">
    <property type="protein sequence ID" value="MCI06969.1"/>
    <property type="molecule type" value="Genomic_DNA"/>
</dbReference>
<evidence type="ECO:0000256" key="2">
    <source>
        <dbReference type="ARBA" id="ARBA00022472"/>
    </source>
</evidence>
<keyword evidence="2" id="KW-0805">Transcription regulation</keyword>
<keyword evidence="2" id="KW-0804">Transcription</keyword>
<reference evidence="4 5" key="1">
    <citation type="journal article" date="2018" name="Front. Plant Sci.">
        <title>Red Clover (Trifolium pratense) and Zigzag Clover (T. medium) - A Picture of Genomic Similarities and Differences.</title>
        <authorList>
            <person name="Dluhosova J."/>
            <person name="Istvanek J."/>
            <person name="Nedelnik J."/>
            <person name="Repkova J."/>
        </authorList>
    </citation>
    <scope>NUCLEOTIDE SEQUENCE [LARGE SCALE GENOMIC DNA]</scope>
    <source>
        <strain evidence="5">cv. 10/8</strain>
        <tissue evidence="4">Leaf</tissue>
    </source>
</reference>
<dbReference type="AlphaFoldDB" id="A0A392P6A5"/>
<dbReference type="Gene3D" id="1.25.70.10">
    <property type="entry name" value="Transcription termination factor 3, mitochondrial"/>
    <property type="match status" value="1"/>
</dbReference>
<comment type="caution">
    <text evidence="4">The sequence shown here is derived from an EMBL/GenBank/DDBJ whole genome shotgun (WGS) entry which is preliminary data.</text>
</comment>
<dbReference type="InterPro" id="IPR003690">
    <property type="entry name" value="MTERF"/>
</dbReference>
<protein>
    <submittedName>
        <fullName evidence="4">Uncharacterized protein</fullName>
    </submittedName>
</protein>
<keyword evidence="3" id="KW-0809">Transit peptide</keyword>
<evidence type="ECO:0000256" key="3">
    <source>
        <dbReference type="ARBA" id="ARBA00022946"/>
    </source>
</evidence>
<dbReference type="Proteomes" id="UP000265520">
    <property type="component" value="Unassembled WGS sequence"/>
</dbReference>